<evidence type="ECO:0000313" key="3">
    <source>
        <dbReference type="Proteomes" id="UP001585053"/>
    </source>
</evidence>
<gene>
    <name evidence="2" type="ORF">VSQ78_16535</name>
</gene>
<dbReference type="RefSeq" id="WP_376737534.1">
    <property type="nucleotide sequence ID" value="NZ_JAYMRS010000005.1"/>
</dbReference>
<feature type="region of interest" description="Disordered" evidence="1">
    <location>
        <begin position="86"/>
        <end position="110"/>
    </location>
</feature>
<name>A0ABV5DXJ1_9ACTN</name>
<dbReference type="Proteomes" id="UP001585053">
    <property type="component" value="Unassembled WGS sequence"/>
</dbReference>
<comment type="caution">
    <text evidence="2">The sequence shown here is derived from an EMBL/GenBank/DDBJ whole genome shotgun (WGS) entry which is preliminary data.</text>
</comment>
<reference evidence="2 3" key="1">
    <citation type="submission" date="2024-01" db="EMBL/GenBank/DDBJ databases">
        <title>Genome mining of biosynthetic gene clusters to explore secondary metabolites of Streptomyces sp.</title>
        <authorList>
            <person name="Baig A."/>
            <person name="Ajitkumar Shintre N."/>
            <person name="Kumar H."/>
            <person name="Anbarasu A."/>
            <person name="Ramaiah S."/>
        </authorList>
    </citation>
    <scope>NUCLEOTIDE SEQUENCE [LARGE SCALE GENOMIC DNA]</scope>
    <source>
        <strain evidence="2 3">A01</strain>
    </source>
</reference>
<evidence type="ECO:0000313" key="2">
    <source>
        <dbReference type="EMBL" id="MFB8769315.1"/>
    </source>
</evidence>
<proteinExistence type="predicted"/>
<protein>
    <submittedName>
        <fullName evidence="2">Uncharacterized protein</fullName>
    </submittedName>
</protein>
<evidence type="ECO:0000256" key="1">
    <source>
        <dbReference type="SAM" id="MobiDB-lite"/>
    </source>
</evidence>
<feature type="compositionally biased region" description="Low complexity" evidence="1">
    <location>
        <begin position="89"/>
        <end position="101"/>
    </location>
</feature>
<organism evidence="2 3">
    <name type="scientific">Nocardiopsis alba</name>
    <dbReference type="NCBI Taxonomy" id="53437"/>
    <lineage>
        <taxon>Bacteria</taxon>
        <taxon>Bacillati</taxon>
        <taxon>Actinomycetota</taxon>
        <taxon>Actinomycetes</taxon>
        <taxon>Streptosporangiales</taxon>
        <taxon>Nocardiopsidaceae</taxon>
        <taxon>Nocardiopsis</taxon>
    </lineage>
</organism>
<dbReference type="EMBL" id="JAYMRS010000005">
    <property type="protein sequence ID" value="MFB8769315.1"/>
    <property type="molecule type" value="Genomic_DNA"/>
</dbReference>
<sequence length="110" mass="12614">MNSRESEGSQYCAADPEVSYSDDAFETLTAPRYTEEDAEEDVDSEIIDLADRDLYIPVGSADELEEHLLEQVEEYPDFEEELIDRLGTRTRSTCRTSGTLRPRSKRSSRR</sequence>
<keyword evidence="3" id="KW-1185">Reference proteome</keyword>
<accession>A0ABV5DXJ1</accession>